<dbReference type="RefSeq" id="WP_277866096.1">
    <property type="nucleotide sequence ID" value="NZ_JAKKUT010000002.1"/>
</dbReference>
<reference evidence="2" key="1">
    <citation type="journal article" date="2022" name="Genome Biol. Evol.">
        <title>A New Gene Family Diagnostic for Intracellular Biomineralization of Amorphous Ca Carbonates by Cyanobacteria.</title>
        <authorList>
            <person name="Benzerara K."/>
            <person name="Duprat E."/>
            <person name="Bitard-Feildel T."/>
            <person name="Caumes G."/>
            <person name="Cassier-Chauvat C."/>
            <person name="Chauvat F."/>
            <person name="Dezi M."/>
            <person name="Diop S.I."/>
            <person name="Gaschignard G."/>
            <person name="Gorgen S."/>
            <person name="Gugger M."/>
            <person name="Lopez-Garcia P."/>
            <person name="Millet M."/>
            <person name="Skouri-Panet F."/>
            <person name="Moreira D."/>
            <person name="Callebaut I."/>
        </authorList>
    </citation>
    <scope>NUCLEOTIDE SEQUENCE</scope>
    <source>
        <strain evidence="2">G9</strain>
    </source>
</reference>
<accession>A0ABT6EWT4</accession>
<dbReference type="Pfam" id="PF18014">
    <property type="entry name" value="Acetyltransf_18"/>
    <property type="match status" value="1"/>
</dbReference>
<dbReference type="PANTHER" id="PTHR47237:SF1">
    <property type="entry name" value="SLL0310 PROTEIN"/>
    <property type="match status" value="1"/>
</dbReference>
<protein>
    <submittedName>
        <fullName evidence="2">GNAT family N-acetyltransferase</fullName>
        <ecNumber evidence="2">2.3.1.-</ecNumber>
    </submittedName>
</protein>
<organism evidence="2 3">
    <name type="scientific">Candidatus Synechococcus calcipolaris G9</name>
    <dbReference type="NCBI Taxonomy" id="1497997"/>
    <lineage>
        <taxon>Bacteria</taxon>
        <taxon>Bacillati</taxon>
        <taxon>Cyanobacteriota</taxon>
        <taxon>Cyanophyceae</taxon>
        <taxon>Synechococcales</taxon>
        <taxon>Synechococcaceae</taxon>
        <taxon>Synechococcus</taxon>
    </lineage>
</organism>
<name>A0ABT6EWT4_9SYNE</name>
<keyword evidence="2" id="KW-0012">Acyltransferase</keyword>
<feature type="domain" description="N-acetyltransferase" evidence="1">
    <location>
        <begin position="4"/>
        <end position="140"/>
    </location>
</feature>
<dbReference type="CDD" id="cd04301">
    <property type="entry name" value="NAT_SF"/>
    <property type="match status" value="1"/>
</dbReference>
<dbReference type="GO" id="GO:0016746">
    <property type="term" value="F:acyltransferase activity"/>
    <property type="evidence" value="ECO:0007669"/>
    <property type="project" value="UniProtKB-KW"/>
</dbReference>
<comment type="caution">
    <text evidence="2">The sequence shown here is derived from an EMBL/GenBank/DDBJ whole genome shotgun (WGS) entry which is preliminary data.</text>
</comment>
<dbReference type="Gene3D" id="3.40.630.30">
    <property type="match status" value="1"/>
</dbReference>
<dbReference type="PROSITE" id="PS51186">
    <property type="entry name" value="GNAT"/>
    <property type="match status" value="1"/>
</dbReference>
<dbReference type="EC" id="2.3.1.-" evidence="2"/>
<dbReference type="PANTHER" id="PTHR47237">
    <property type="entry name" value="SLL0310 PROTEIN"/>
    <property type="match status" value="1"/>
</dbReference>
<sequence>MGSYRIETMSRQQLDLVVDWAREEGWEPGRQDGDCFYAMDPQGFFIGLFNNEPIATISAVTYGDAFGFIGFYIVKPGYRGQGYGLKIWNAALEYLGDRSIGLDGVVAQQSNYQKSGFVLAHNNMRYQGVSRPVPSIHENIIDLAQYPLKDILIYDQRFFPGDRHVFLQCWLTQRGHHALGYQDNHQLLGYGVIRPSHSGYRIGPLFCDRPDIAEAIFLALMSRIPAGSTIFLDIPTLNPMGIELGKNYSMTPIFATARMYKGAIPDLPLSHIYGITTFELG</sequence>
<dbReference type="Proteomes" id="UP001154265">
    <property type="component" value="Unassembled WGS sequence"/>
</dbReference>
<dbReference type="EMBL" id="JAKKUT010000002">
    <property type="protein sequence ID" value="MDG2990182.1"/>
    <property type="molecule type" value="Genomic_DNA"/>
</dbReference>
<keyword evidence="2" id="KW-0808">Transferase</keyword>
<evidence type="ECO:0000313" key="2">
    <source>
        <dbReference type="EMBL" id="MDG2990182.1"/>
    </source>
</evidence>
<dbReference type="InterPro" id="IPR000182">
    <property type="entry name" value="GNAT_dom"/>
</dbReference>
<dbReference type="InterPro" id="IPR052729">
    <property type="entry name" value="Acyl/Acetyltrans_Enzymes"/>
</dbReference>
<keyword evidence="3" id="KW-1185">Reference proteome</keyword>
<dbReference type="Pfam" id="PF00583">
    <property type="entry name" value="Acetyltransf_1"/>
    <property type="match status" value="1"/>
</dbReference>
<gene>
    <name evidence="2" type="ORF">L3556_04410</name>
</gene>
<dbReference type="InterPro" id="IPR041496">
    <property type="entry name" value="YitH/HolE_GNAT"/>
</dbReference>
<reference evidence="2" key="2">
    <citation type="submission" date="2022-01" db="EMBL/GenBank/DDBJ databases">
        <authorList>
            <person name="Zivanovic Y."/>
            <person name="Moreira D."/>
            <person name="Lopez-Garcia P."/>
        </authorList>
    </citation>
    <scope>NUCLEOTIDE SEQUENCE</scope>
    <source>
        <strain evidence="2">G9</strain>
    </source>
</reference>
<dbReference type="InterPro" id="IPR016181">
    <property type="entry name" value="Acyl_CoA_acyltransferase"/>
</dbReference>
<evidence type="ECO:0000259" key="1">
    <source>
        <dbReference type="PROSITE" id="PS51186"/>
    </source>
</evidence>
<evidence type="ECO:0000313" key="3">
    <source>
        <dbReference type="Proteomes" id="UP001154265"/>
    </source>
</evidence>
<proteinExistence type="predicted"/>
<dbReference type="SUPFAM" id="SSF55729">
    <property type="entry name" value="Acyl-CoA N-acyltransferases (Nat)"/>
    <property type="match status" value="1"/>
</dbReference>
<dbReference type="Gene3D" id="3.40.630.90">
    <property type="match status" value="1"/>
</dbReference>